<dbReference type="Proteomes" id="UP001157169">
    <property type="component" value="Segment"/>
</dbReference>
<dbReference type="KEGG" id="vg:80544700"/>
<evidence type="ECO:0000313" key="1">
    <source>
        <dbReference type="EMBL" id="UKL15218.1"/>
    </source>
</evidence>
<organism evidence="1 2">
    <name type="scientific">Artemisia capillaris nucleorhabdovirus 1</name>
    <dbReference type="NCBI Taxonomy" id="2912606"/>
    <lineage>
        <taxon>Viruses</taxon>
        <taxon>Riboviria</taxon>
        <taxon>Orthornavirae</taxon>
        <taxon>Negarnaviricota</taxon>
        <taxon>Haploviricotina</taxon>
        <taxon>Monjiviricetes</taxon>
        <taxon>Mononegavirales</taxon>
        <taxon>Rhabdoviridae</taxon>
        <taxon>Betarhabdovirinae</taxon>
        <taxon>Alphanucleorhabdovirus</taxon>
        <taxon>Alphanucleorhabdovirus artemisiae</taxon>
    </lineage>
</organism>
<name>A0AAX2ZNN2_9RHAB</name>
<proteinExistence type="predicted"/>
<dbReference type="RefSeq" id="YP_010805760.1">
    <property type="nucleotide sequence ID" value="NC_077193.1"/>
</dbReference>
<evidence type="ECO:0000313" key="2">
    <source>
        <dbReference type="Proteomes" id="UP001157169"/>
    </source>
</evidence>
<protein>
    <submittedName>
        <fullName evidence="1">Movement protein</fullName>
    </submittedName>
</protein>
<dbReference type="EMBL" id="OM372677">
    <property type="protein sequence ID" value="UKL15218.1"/>
    <property type="molecule type" value="Viral_cRNA"/>
</dbReference>
<accession>A0AAX2ZNN2</accession>
<sequence length="295" mass="33160">MEDSKYFEGPIKAGKITLLNGKASQINLKLRGSFFSNMSLIGTKKRQSWSVGDTTTITNVTLKVRSILHVLSDEYIKATITLDSSGKTTRVGWALWKSSFSGNIVFQTELGICKTHQGVYTPYSINIETSTGEELKGVSIDMKVVIREPGHNKLNSGEGSAILDVYSLMTGDNSHYHPVLAWYVNKEGYAKQRILSTEPEAIMAGYIPVFEAFPTLQGQEPILHYENLLYFILEDEELKVFNNIIGDRRRGMSPRQSDIEHGMRILTSQKLTCLIEFLKRASPKIKGDVDFFHKV</sequence>
<keyword evidence="2" id="KW-1185">Reference proteome</keyword>
<reference evidence="1 2" key="1">
    <citation type="journal article" date="2022" name="Acta Virol.">
        <title>Artemisia capillaris nucleorhabdovirus 1, a novel member of the genus Alphanucleorhabdovirus, identified in the Artemisia capillaris transcriptome.</title>
        <authorList>
            <person name="Choi D."/>
            <person name="Shin C."/>
            <person name="Shirasu K."/>
            <person name="Ichihashi Y."/>
            <person name="Hahn Y."/>
        </authorList>
    </citation>
    <scope>NUCLEOTIDE SEQUENCE [LARGE SCALE GENOMIC DNA]</scope>
    <source>
        <strain evidence="1">YK</strain>
    </source>
</reference>
<gene>
    <name evidence="1" type="primary">P3</name>
</gene>
<dbReference type="GeneID" id="80544700"/>